<keyword evidence="16" id="KW-0732">Signal</keyword>
<dbReference type="SUPFAM" id="SSF51126">
    <property type="entry name" value="Pectin lyase-like"/>
    <property type="match status" value="1"/>
</dbReference>
<keyword evidence="12" id="KW-0961">Cell wall biogenesis/degradation</keyword>
<dbReference type="AlphaFoldDB" id="A0A8S9MJ81"/>
<comment type="similarity">
    <text evidence="4 15">Belongs to the glycosyl hydrolase 28 family.</text>
</comment>
<evidence type="ECO:0000256" key="14">
    <source>
        <dbReference type="PROSITE-ProRule" id="PRU10052"/>
    </source>
</evidence>
<evidence type="ECO:0000256" key="12">
    <source>
        <dbReference type="ARBA" id="ARBA00023316"/>
    </source>
</evidence>
<dbReference type="GO" id="GO:0008810">
    <property type="term" value="F:cellulase activity"/>
    <property type="evidence" value="ECO:0007669"/>
    <property type="project" value="UniProtKB-EC"/>
</dbReference>
<keyword evidence="11 15" id="KW-0326">Glycosidase</keyword>
<comment type="subcellular location">
    <subcellularLocation>
        <location evidence="2">Secreted</location>
        <location evidence="2">Cell wall</location>
    </subcellularLocation>
</comment>
<evidence type="ECO:0000256" key="10">
    <source>
        <dbReference type="ARBA" id="ARBA00023277"/>
    </source>
</evidence>
<proteinExistence type="inferred from homology"/>
<dbReference type="InterPro" id="IPR012341">
    <property type="entry name" value="6hp_glycosidase-like_sf"/>
</dbReference>
<dbReference type="PROSITE" id="PS00502">
    <property type="entry name" value="POLYGALACTURONASE"/>
    <property type="match status" value="1"/>
</dbReference>
<evidence type="ECO:0000256" key="1">
    <source>
        <dbReference type="ARBA" id="ARBA00000966"/>
    </source>
</evidence>
<dbReference type="Proteomes" id="UP000712281">
    <property type="component" value="Unassembled WGS sequence"/>
</dbReference>
<dbReference type="SUPFAM" id="SSF48208">
    <property type="entry name" value="Six-hairpin glycosidases"/>
    <property type="match status" value="2"/>
</dbReference>
<evidence type="ECO:0000256" key="2">
    <source>
        <dbReference type="ARBA" id="ARBA00004191"/>
    </source>
</evidence>
<dbReference type="Pfam" id="PF00295">
    <property type="entry name" value="Glyco_hydro_28"/>
    <property type="match status" value="1"/>
</dbReference>
<sequence length="875" mass="94925">MSLPFPSSRLIATFLVLLLLLSNVFSSPSSSSLRSVHQRHHLDNQNYKDALTKSILFFEGQRSGKLPPNQRMTWRSDSGLSDGSALNVDLVGGYYDAGDNMKFGFPMAFTTTMLSWSLIEFGDLMNSELSNAEDAVRWGTDFLLKATSHPDTIYVQVGDPNMDHACWERPEDMDTPRSVFKVDNNNPGSDIAGEIAASLAAASILFRKCDPFYSNLLLQRAITVDLVGGYYDAGDNMKFGFPMAFTTTMLSWSLIEFGDLMNSELSNAEDAVRWGTDFLLKATSHPDTIYVQVGDPNMDHACWERPEDMDTPRSVFKVDNNNPGSDIAGEIAASLAAASILFRKCDPFYSNLLLQRAITVFTFADKYRGPYSAGLKPEVCPFYCSYSGYQDELLWGAAWLYKATSNPTYLSYVQTNGRNLGADEFDNMFSWDNKHVGARILLSKEFLIHNVKALEEYKEHADSFICSVIPGAPFSSSQYTPVFGSCLANGEYLGGGRGLSGSSGAVFDITKFGAVGDGATNTFKAFLNAWIQVCDSAVPATLLVPAGQYLAGPVIFAGPCKSRVTVEVQGTIIATTSGYATPEWFLFERVNNILLTGTGTFNGKGEDIWKEGCGKKTNCNLPPTSLKFRNLKNLEVSGITSVNSKAFHMFLVKTEFVNIHNIKLLAPAESPNTDGIHLSNADHVSITNSKMATGDDCVSIGRGSNNVTIQGIICGPGHGISIGSLGKYKKEEDVSGIHVSNCTMIQTDNGLRIKTWGGSDPSRAADIKFENIQMQSVKNPIIIDQNYGSRGGDSQVAVSDVLFSNIRGTTITQNVVQLNCSKSVPCAGVNVVDVNLNYVGKKGKKQSASGGLVGAICDNAKVVFGGQLSFPTCAK</sequence>
<dbReference type="PANTHER" id="PTHR22298">
    <property type="entry name" value="ENDO-1,4-BETA-GLUCANASE"/>
    <property type="match status" value="1"/>
</dbReference>
<dbReference type="GO" id="GO:0030245">
    <property type="term" value="P:cellulose catabolic process"/>
    <property type="evidence" value="ECO:0007669"/>
    <property type="project" value="UniProtKB-KW"/>
</dbReference>
<dbReference type="GO" id="GO:0004650">
    <property type="term" value="F:polygalacturonase activity"/>
    <property type="evidence" value="ECO:0007669"/>
    <property type="project" value="InterPro"/>
</dbReference>
<dbReference type="EC" id="3.2.1.4" evidence="5"/>
<gene>
    <name evidence="18" type="ORF">F2Q68_00042851</name>
</gene>
<feature type="active site" evidence="14">
    <location>
        <position position="718"/>
    </location>
</feature>
<evidence type="ECO:0000256" key="16">
    <source>
        <dbReference type="SAM" id="SignalP"/>
    </source>
</evidence>
<keyword evidence="13" id="KW-0624">Polysaccharide degradation</keyword>
<evidence type="ECO:0000256" key="13">
    <source>
        <dbReference type="ARBA" id="ARBA00023326"/>
    </source>
</evidence>
<dbReference type="Pfam" id="PF00759">
    <property type="entry name" value="Glyco_hydro_9"/>
    <property type="match status" value="1"/>
</dbReference>
<accession>A0A8S9MJ81</accession>
<organism evidence="18 19">
    <name type="scientific">Brassica cretica</name>
    <name type="common">Mustard</name>
    <dbReference type="NCBI Taxonomy" id="69181"/>
    <lineage>
        <taxon>Eukaryota</taxon>
        <taxon>Viridiplantae</taxon>
        <taxon>Streptophyta</taxon>
        <taxon>Embryophyta</taxon>
        <taxon>Tracheophyta</taxon>
        <taxon>Spermatophyta</taxon>
        <taxon>Magnoliopsida</taxon>
        <taxon>eudicotyledons</taxon>
        <taxon>Gunneridae</taxon>
        <taxon>Pentapetalae</taxon>
        <taxon>rosids</taxon>
        <taxon>malvids</taxon>
        <taxon>Brassicales</taxon>
        <taxon>Brassicaceae</taxon>
        <taxon>Brassiceae</taxon>
        <taxon>Brassica</taxon>
    </lineage>
</organism>
<evidence type="ECO:0000256" key="8">
    <source>
        <dbReference type="ARBA" id="ARBA00022801"/>
    </source>
</evidence>
<evidence type="ECO:0000256" key="3">
    <source>
        <dbReference type="ARBA" id="ARBA00007072"/>
    </source>
</evidence>
<feature type="signal peptide" evidence="16">
    <location>
        <begin position="1"/>
        <end position="26"/>
    </location>
</feature>
<dbReference type="InterPro" id="IPR008928">
    <property type="entry name" value="6-hairpin_glycosidase_sf"/>
</dbReference>
<dbReference type="InterPro" id="IPR011050">
    <property type="entry name" value="Pectin_lyase_fold/virulence"/>
</dbReference>
<dbReference type="EMBL" id="QGKW02000007">
    <property type="protein sequence ID" value="KAF2617499.1"/>
    <property type="molecule type" value="Genomic_DNA"/>
</dbReference>
<feature type="chain" id="PRO_5035720271" description="cellulase" evidence="16">
    <location>
        <begin position="27"/>
        <end position="875"/>
    </location>
</feature>
<keyword evidence="10" id="KW-0119">Carbohydrate metabolism</keyword>
<dbReference type="Gene3D" id="1.50.10.10">
    <property type="match status" value="2"/>
</dbReference>
<comment type="catalytic activity">
    <reaction evidence="1">
        <text>Endohydrolysis of (1-&gt;4)-beta-D-glucosidic linkages in cellulose, lichenin and cereal beta-D-glucans.</text>
        <dbReference type="EC" id="3.2.1.4"/>
    </reaction>
</comment>
<evidence type="ECO:0000256" key="7">
    <source>
        <dbReference type="ARBA" id="ARBA00022525"/>
    </source>
</evidence>
<protein>
    <recommendedName>
        <fullName evidence="5">cellulase</fullName>
        <ecNumber evidence="5">3.2.1.4</ecNumber>
    </recommendedName>
</protein>
<evidence type="ECO:0000256" key="11">
    <source>
        <dbReference type="ARBA" id="ARBA00023295"/>
    </source>
</evidence>
<evidence type="ECO:0000256" key="9">
    <source>
        <dbReference type="ARBA" id="ARBA00023001"/>
    </source>
</evidence>
<comment type="caution">
    <text evidence="18">The sequence shown here is derived from an EMBL/GenBank/DDBJ whole genome shotgun (WGS) entry which is preliminary data.</text>
</comment>
<keyword evidence="6" id="KW-0134">Cell wall</keyword>
<dbReference type="GO" id="GO:0071555">
    <property type="term" value="P:cell wall organization"/>
    <property type="evidence" value="ECO:0007669"/>
    <property type="project" value="UniProtKB-KW"/>
</dbReference>
<evidence type="ECO:0000256" key="4">
    <source>
        <dbReference type="ARBA" id="ARBA00008834"/>
    </source>
</evidence>
<dbReference type="InterPro" id="IPR012334">
    <property type="entry name" value="Pectin_lyas_fold"/>
</dbReference>
<keyword evidence="7" id="KW-0964">Secreted</keyword>
<reference evidence="18" key="1">
    <citation type="submission" date="2019-12" db="EMBL/GenBank/DDBJ databases">
        <title>Genome sequencing and annotation of Brassica cretica.</title>
        <authorList>
            <person name="Studholme D.J."/>
            <person name="Sarris P.F."/>
        </authorList>
    </citation>
    <scope>NUCLEOTIDE SEQUENCE</scope>
    <source>
        <strain evidence="18">PFS-001/15</strain>
        <tissue evidence="18">Leaf</tissue>
    </source>
</reference>
<dbReference type="SMART" id="SM00710">
    <property type="entry name" value="PbH1"/>
    <property type="match status" value="6"/>
</dbReference>
<feature type="domain" description="Glycoside hydrolase family 9" evidence="17">
    <location>
        <begin position="223"/>
        <end position="481"/>
    </location>
</feature>
<evidence type="ECO:0000313" key="19">
    <source>
        <dbReference type="Proteomes" id="UP000712281"/>
    </source>
</evidence>
<keyword evidence="8 15" id="KW-0378">Hydrolase</keyword>
<evidence type="ECO:0000256" key="5">
    <source>
        <dbReference type="ARBA" id="ARBA00012601"/>
    </source>
</evidence>
<dbReference type="FunFam" id="2.160.20.10:FF:000004">
    <property type="entry name" value="Pectin lyase-like superfamily protein"/>
    <property type="match status" value="1"/>
</dbReference>
<evidence type="ECO:0000256" key="6">
    <source>
        <dbReference type="ARBA" id="ARBA00022512"/>
    </source>
</evidence>
<dbReference type="InterPro" id="IPR001701">
    <property type="entry name" value="Glyco_hydro_9"/>
</dbReference>
<dbReference type="InterPro" id="IPR006626">
    <property type="entry name" value="PbH1"/>
</dbReference>
<keyword evidence="9" id="KW-0136">Cellulose degradation</keyword>
<dbReference type="InterPro" id="IPR000743">
    <property type="entry name" value="Glyco_hydro_28"/>
</dbReference>
<evidence type="ECO:0000256" key="15">
    <source>
        <dbReference type="RuleBase" id="RU361169"/>
    </source>
</evidence>
<comment type="similarity">
    <text evidence="3">Belongs to the glycosyl hydrolase 9 (cellulase E) family.</text>
</comment>
<evidence type="ECO:0000259" key="17">
    <source>
        <dbReference type="Pfam" id="PF00759"/>
    </source>
</evidence>
<name>A0A8S9MJ81_BRACR</name>
<evidence type="ECO:0000313" key="18">
    <source>
        <dbReference type="EMBL" id="KAF2617499.1"/>
    </source>
</evidence>
<dbReference type="Gene3D" id="2.160.20.10">
    <property type="entry name" value="Single-stranded right-handed beta-helix, Pectin lyase-like"/>
    <property type="match status" value="1"/>
</dbReference>